<proteinExistence type="predicted"/>
<sequence>MWGERADAIPSVIHVAGRPSSRENSNLMGEYCRIVDYHGRPAYRKLGTTTVIRYWSPADRWLIDCEGLKESDVCNAYAEQRGMPHPADEEVVWFVWESQHRSHMRDPDFLVTSMPSEVQLVGRAQNAENSAMNGEYKLVGLHQGRPAYRKAGSRHALRYKTTGDRWLIDLEGFRDSDVCNGYADAQNSKHPGNGLQWNIWDSSRGRHVLDLSVQVIVAPTVVELLGRDSTKENASMNGSYVLAGMHAGRPAFTKADGSRHAIRYSSNMDRWLVDLEGIRDVDVCNGFAEAPAGLPPFPCKELEWQIWETSRGKHLVDQLVRTLVVPRTIVVSGREKHKENASLNGTYTLDRLVEGHPAYLKLGTPQVIRYWPSEDRWIIDLEQGFYGGDVANAYADARGANHPGFNVLRWHIWETACGKHAVDEDVIAEVADDEQHDVRSPSGKTTR</sequence>
<dbReference type="EMBL" id="HBFQ01040386">
    <property type="protein sequence ID" value="CAD8854289.1"/>
    <property type="molecule type" value="Transcribed_RNA"/>
</dbReference>
<name>A0A7S1AHZ9_NOCSC</name>
<reference evidence="1" key="1">
    <citation type="submission" date="2021-01" db="EMBL/GenBank/DDBJ databases">
        <authorList>
            <person name="Corre E."/>
            <person name="Pelletier E."/>
            <person name="Niang G."/>
            <person name="Scheremetjew M."/>
            <person name="Finn R."/>
            <person name="Kale V."/>
            <person name="Holt S."/>
            <person name="Cochrane G."/>
            <person name="Meng A."/>
            <person name="Brown T."/>
            <person name="Cohen L."/>
        </authorList>
    </citation>
    <scope>NUCLEOTIDE SEQUENCE</scope>
</reference>
<accession>A0A7S1AHZ9</accession>
<gene>
    <name evidence="1" type="ORF">NSCI0253_LOCUS28640</name>
</gene>
<organism evidence="1">
    <name type="scientific">Noctiluca scintillans</name>
    <name type="common">Sea sparkle</name>
    <name type="synonym">Red tide dinoflagellate</name>
    <dbReference type="NCBI Taxonomy" id="2966"/>
    <lineage>
        <taxon>Eukaryota</taxon>
        <taxon>Sar</taxon>
        <taxon>Alveolata</taxon>
        <taxon>Dinophyceae</taxon>
        <taxon>Noctilucales</taxon>
        <taxon>Noctilucaceae</taxon>
        <taxon>Noctiluca</taxon>
    </lineage>
</organism>
<evidence type="ECO:0000313" key="1">
    <source>
        <dbReference type="EMBL" id="CAD8854289.1"/>
    </source>
</evidence>
<dbReference type="AlphaFoldDB" id="A0A7S1AHZ9"/>
<protein>
    <submittedName>
        <fullName evidence="1">Uncharacterized protein</fullName>
    </submittedName>
</protein>